<comment type="subunit">
    <text evidence="2">Part of the tectonic-like complex (also named B9 complex).</text>
</comment>
<dbReference type="Ensembl" id="ENSGACT00000052727.1">
    <property type="protein sequence ID" value="ENSGACP00000068650.1"/>
    <property type="gene ID" value="ENSGACG00000008696.2"/>
</dbReference>
<name>A0AAQ4S092_GASAC</name>
<evidence type="ECO:0000256" key="3">
    <source>
        <dbReference type="ARBA" id="ARBA00022729"/>
    </source>
</evidence>
<feature type="transmembrane region" description="Helical" evidence="7">
    <location>
        <begin position="708"/>
        <end position="728"/>
    </location>
</feature>
<evidence type="ECO:0000259" key="8">
    <source>
        <dbReference type="Pfam" id="PF07773"/>
    </source>
</evidence>
<dbReference type="GO" id="GO:0036038">
    <property type="term" value="C:MKS complex"/>
    <property type="evidence" value="ECO:0007669"/>
    <property type="project" value="TreeGrafter"/>
</dbReference>
<dbReference type="Proteomes" id="UP000007635">
    <property type="component" value="Chromosome XIII"/>
</dbReference>
<keyword evidence="5" id="KW-0325">Glycoprotein</keyword>
<evidence type="ECO:0000256" key="5">
    <source>
        <dbReference type="ARBA" id="ARBA00023180"/>
    </source>
</evidence>
<dbReference type="InterPro" id="IPR057724">
    <property type="entry name" value="TCTN1-3_N"/>
</dbReference>
<sequence>ATYLDTQVERAPPVGPNEEDAGAKCNRLRPSLLPGLRGRSCGTPHCRSTAPPSVFQPSRLTATGPDVSALLLGHTSDTVLSLRSVSPSNTTGLIGSPSCGNGVTQWVLTTVQAGKNAVWVQLRLRKNLRLCGKNETDADCCPKPLCVLETLQVSACVGGTPRASLLIQAEIHARLVPANAGAGNKTIIPNQVYQPLGSCPCDLTFRACDIRCCCDKDCSVEEVKLFVSHCLPGPFGGQVPAAPGYQCSEQSSANSPDWFPFLCVNSPPENSPYLGLFYQGDTITSKPGPSFQSPVLSAPLPVRAYIQGSPILLLTDQYFTIPQRGLEQCVNNAPVPFLENFNVNCVTILRSCPAGLPLQTQPTNLSITLKDGQGGDVVVDVIDEVAIDMSLFISNTVATLDEGLVCENVTLALDYTFYWKGNGLTNVTLTRTVGTITFNTSVALTTRYSAVFLNGDLMSEPNSGNPGYQVGRPVIAGTLDTLGNKSGSVQRTSLNVWKPVSDGLCSTAESKPVLFGENSTSGCLLPVSRQDLTRCDLLRDAVTSLQAALITATYVAKSGNPDPLIMTDWANISFVTLNSSTTMDDTTSSCSGVPSHQHIHVLSLITGMVEGRAQRDIHSLLVSYTLSHWALDCGGGDSSPCMDPLETKLFPITSSVTFTDIPISTGPPKTRFQVNFTEYDCNRNDVCWPELAFPMTKYYTGEPYSQSLAKGLILIFFFITASILGTPWRQIRQAWA</sequence>
<dbReference type="GO" id="GO:0007224">
    <property type="term" value="P:smoothened signaling pathway"/>
    <property type="evidence" value="ECO:0007669"/>
    <property type="project" value="TreeGrafter"/>
</dbReference>
<dbReference type="AlphaFoldDB" id="A0AAQ4S092"/>
<dbReference type="GeneTree" id="ENSGT00570000079101"/>
<keyword evidence="4" id="KW-0970">Cilium biogenesis/degradation</keyword>
<dbReference type="GO" id="GO:0060271">
    <property type="term" value="P:cilium assembly"/>
    <property type="evidence" value="ECO:0007669"/>
    <property type="project" value="TreeGrafter"/>
</dbReference>
<evidence type="ECO:0000259" key="9">
    <source>
        <dbReference type="Pfam" id="PF25752"/>
    </source>
</evidence>
<keyword evidence="7" id="KW-0812">Transmembrane</keyword>
<reference evidence="10" key="3">
    <citation type="submission" date="2025-09" db="UniProtKB">
        <authorList>
            <consortium name="Ensembl"/>
        </authorList>
    </citation>
    <scope>IDENTIFICATION</scope>
</reference>
<reference evidence="10 11" key="1">
    <citation type="journal article" date="2021" name="G3 (Bethesda)">
        <title>Improved contiguity of the threespine stickleback genome using long-read sequencing.</title>
        <authorList>
            <person name="Nath S."/>
            <person name="Shaw D.E."/>
            <person name="White M.A."/>
        </authorList>
    </citation>
    <scope>NUCLEOTIDE SEQUENCE [LARGE SCALE GENOMIC DNA]</scope>
    <source>
        <strain evidence="10 11">Lake Benthic</strain>
    </source>
</reference>
<protein>
    <submittedName>
        <fullName evidence="10">Tectonic family member 2</fullName>
    </submittedName>
</protein>
<dbReference type="PANTHER" id="PTHR14611">
    <property type="entry name" value="TECTONIC FAMILY MEMBER"/>
    <property type="match status" value="1"/>
</dbReference>
<evidence type="ECO:0000256" key="4">
    <source>
        <dbReference type="ARBA" id="ARBA00022794"/>
    </source>
</evidence>
<proteinExistence type="inferred from homology"/>
<dbReference type="Pfam" id="PF25752">
    <property type="entry name" value="DUF1619_N"/>
    <property type="match status" value="1"/>
</dbReference>
<comment type="similarity">
    <text evidence="1">Belongs to the tectonic family.</text>
</comment>
<keyword evidence="3" id="KW-0732">Signal</keyword>
<dbReference type="GO" id="GO:1904491">
    <property type="term" value="P:protein localization to ciliary transition zone"/>
    <property type="evidence" value="ECO:0007669"/>
    <property type="project" value="TreeGrafter"/>
</dbReference>
<dbReference type="InterPro" id="IPR040354">
    <property type="entry name" value="TCTN1-3"/>
</dbReference>
<evidence type="ECO:0000256" key="7">
    <source>
        <dbReference type="SAM" id="Phobius"/>
    </source>
</evidence>
<evidence type="ECO:0000256" key="1">
    <source>
        <dbReference type="ARBA" id="ARBA00007633"/>
    </source>
</evidence>
<feature type="domain" description="Tectonic-1-3" evidence="8">
    <location>
        <begin position="464"/>
        <end position="625"/>
    </location>
</feature>
<keyword evidence="7" id="KW-0472">Membrane</keyword>
<evidence type="ECO:0000313" key="11">
    <source>
        <dbReference type="Proteomes" id="UP000007635"/>
    </source>
</evidence>
<keyword evidence="7" id="KW-1133">Transmembrane helix</keyword>
<feature type="domain" description="Tectonic-1-3 N-terminal" evidence="9">
    <location>
        <begin position="180"/>
        <end position="281"/>
    </location>
</feature>
<dbReference type="PANTHER" id="PTHR14611:SF6">
    <property type="entry name" value="TECTONIC-2"/>
    <property type="match status" value="1"/>
</dbReference>
<feature type="domain" description="Tectonic-1-3" evidence="8">
    <location>
        <begin position="304"/>
        <end position="449"/>
    </location>
</feature>
<evidence type="ECO:0000313" key="10">
    <source>
        <dbReference type="Ensembl" id="ENSGACP00000068650.1"/>
    </source>
</evidence>
<accession>A0AAQ4S092</accession>
<feature type="region of interest" description="Disordered" evidence="6">
    <location>
        <begin position="1"/>
        <end position="23"/>
    </location>
</feature>
<dbReference type="Pfam" id="PF07773">
    <property type="entry name" value="TCTN_DUF1619"/>
    <property type="match status" value="2"/>
</dbReference>
<dbReference type="InterPro" id="IPR011677">
    <property type="entry name" value="TCTN1-3_dom"/>
</dbReference>
<keyword evidence="11" id="KW-1185">Reference proteome</keyword>
<evidence type="ECO:0000256" key="2">
    <source>
        <dbReference type="ARBA" id="ARBA00011495"/>
    </source>
</evidence>
<organism evidence="10 11">
    <name type="scientific">Gasterosteus aculeatus aculeatus</name>
    <name type="common">three-spined stickleback</name>
    <dbReference type="NCBI Taxonomy" id="481459"/>
    <lineage>
        <taxon>Eukaryota</taxon>
        <taxon>Metazoa</taxon>
        <taxon>Chordata</taxon>
        <taxon>Craniata</taxon>
        <taxon>Vertebrata</taxon>
        <taxon>Euteleostomi</taxon>
        <taxon>Actinopterygii</taxon>
        <taxon>Neopterygii</taxon>
        <taxon>Teleostei</taxon>
        <taxon>Neoteleostei</taxon>
        <taxon>Acanthomorphata</taxon>
        <taxon>Eupercaria</taxon>
        <taxon>Perciformes</taxon>
        <taxon>Cottioidei</taxon>
        <taxon>Gasterosteales</taxon>
        <taxon>Gasterosteidae</taxon>
        <taxon>Gasterosteus</taxon>
    </lineage>
</organism>
<reference evidence="10" key="2">
    <citation type="submission" date="2025-08" db="UniProtKB">
        <authorList>
            <consortium name="Ensembl"/>
        </authorList>
    </citation>
    <scope>IDENTIFICATION</scope>
</reference>
<evidence type="ECO:0000256" key="6">
    <source>
        <dbReference type="SAM" id="MobiDB-lite"/>
    </source>
</evidence>